<evidence type="ECO:0000313" key="1">
    <source>
        <dbReference type="EMBL" id="VAW77665.1"/>
    </source>
</evidence>
<reference evidence="1" key="1">
    <citation type="submission" date="2018-06" db="EMBL/GenBank/DDBJ databases">
        <authorList>
            <person name="Zhirakovskaya E."/>
        </authorList>
    </citation>
    <scope>NUCLEOTIDE SEQUENCE</scope>
</reference>
<evidence type="ECO:0008006" key="2">
    <source>
        <dbReference type="Google" id="ProtNLM"/>
    </source>
</evidence>
<sequence>MNVSNLALQRAKRQLESFCVERSCPGDTLTCLLENDSLLLANNEQALVRLQLDGARWRIFWRRDKGQWEPWPHLPVCDDMQQVIEQLDQAPLHVHWSG</sequence>
<dbReference type="EMBL" id="UOFN01000080">
    <property type="protein sequence ID" value="VAW77665.1"/>
    <property type="molecule type" value="Genomic_DNA"/>
</dbReference>
<name>A0A3B0YA19_9ZZZZ</name>
<proteinExistence type="predicted"/>
<protein>
    <recommendedName>
        <fullName evidence="2">DUF3024 domain-containing protein</fullName>
    </recommendedName>
</protein>
<dbReference type="AlphaFoldDB" id="A0A3B0YA19"/>
<organism evidence="1">
    <name type="scientific">hydrothermal vent metagenome</name>
    <dbReference type="NCBI Taxonomy" id="652676"/>
    <lineage>
        <taxon>unclassified sequences</taxon>
        <taxon>metagenomes</taxon>
        <taxon>ecological metagenomes</taxon>
    </lineage>
</organism>
<gene>
    <name evidence="1" type="ORF">MNBD_GAMMA15-1461</name>
</gene>
<accession>A0A3B0YA19</accession>
<dbReference type="Pfam" id="PF11225">
    <property type="entry name" value="DUF3024"/>
    <property type="match status" value="1"/>
</dbReference>
<dbReference type="InterPro" id="IPR021388">
    <property type="entry name" value="DUF3024"/>
</dbReference>